<evidence type="ECO:0000256" key="1">
    <source>
        <dbReference type="ARBA" id="ARBA00022723"/>
    </source>
</evidence>
<dbReference type="OrthoDB" id="9806121at2"/>
<sequence length="116" mass="13662">MKKNKQNAEHYTWGDECDGWRLVHDEERSIIHERMPPGTRELRHYHRKSTQFFFVLSGVMTIEINGTEHQLSEHEGIQVLPPIPHQVFNKSERDVEFLVISNPNTSRDRVNLDEGN</sequence>
<dbReference type="RefSeq" id="WP_125084054.1">
    <property type="nucleotide sequence ID" value="NZ_CP034248.1"/>
</dbReference>
<feature type="domain" description="Cupin type-2" evidence="2">
    <location>
        <begin position="32"/>
        <end position="100"/>
    </location>
</feature>
<reference evidence="3 4" key="1">
    <citation type="submission" date="2018-11" db="EMBL/GenBank/DDBJ databases">
        <title>Genome sequencing of Paenibacillus lentus DSM25539(T).</title>
        <authorList>
            <person name="Kook J.-K."/>
            <person name="Park S.-N."/>
            <person name="Lim Y.K."/>
        </authorList>
    </citation>
    <scope>NUCLEOTIDE SEQUENCE [LARGE SCALE GENOMIC DNA]</scope>
    <source>
        <strain evidence="3 4">DSM 25539</strain>
    </source>
</reference>
<gene>
    <name evidence="3" type="ORF">EIM92_18345</name>
</gene>
<dbReference type="PANTHER" id="PTHR35848">
    <property type="entry name" value="OXALATE-BINDING PROTEIN"/>
    <property type="match status" value="1"/>
</dbReference>
<organism evidence="3 4">
    <name type="scientific">Paenibacillus lentus</name>
    <dbReference type="NCBI Taxonomy" id="1338368"/>
    <lineage>
        <taxon>Bacteria</taxon>
        <taxon>Bacillati</taxon>
        <taxon>Bacillota</taxon>
        <taxon>Bacilli</taxon>
        <taxon>Bacillales</taxon>
        <taxon>Paenibacillaceae</taxon>
        <taxon>Paenibacillus</taxon>
    </lineage>
</organism>
<dbReference type="InterPro" id="IPR051610">
    <property type="entry name" value="GPI/OXD"/>
</dbReference>
<evidence type="ECO:0000259" key="2">
    <source>
        <dbReference type="Pfam" id="PF07883"/>
    </source>
</evidence>
<keyword evidence="4" id="KW-1185">Reference proteome</keyword>
<dbReference type="InterPro" id="IPR013096">
    <property type="entry name" value="Cupin_2"/>
</dbReference>
<evidence type="ECO:0000313" key="3">
    <source>
        <dbReference type="EMBL" id="AZK47883.1"/>
    </source>
</evidence>
<dbReference type="InterPro" id="IPR011051">
    <property type="entry name" value="RmlC_Cupin_sf"/>
</dbReference>
<dbReference type="InterPro" id="IPR014710">
    <property type="entry name" value="RmlC-like_jellyroll"/>
</dbReference>
<protein>
    <submittedName>
        <fullName evidence="3">Cupin domain-containing protein</fullName>
    </submittedName>
</protein>
<dbReference type="AlphaFoldDB" id="A0A3Q8SD33"/>
<dbReference type="KEGG" id="plen:EIM92_18345"/>
<evidence type="ECO:0000313" key="4">
    <source>
        <dbReference type="Proteomes" id="UP000273145"/>
    </source>
</evidence>
<dbReference type="GO" id="GO:0046872">
    <property type="term" value="F:metal ion binding"/>
    <property type="evidence" value="ECO:0007669"/>
    <property type="project" value="UniProtKB-KW"/>
</dbReference>
<proteinExistence type="predicted"/>
<dbReference type="SUPFAM" id="SSF51182">
    <property type="entry name" value="RmlC-like cupins"/>
    <property type="match status" value="1"/>
</dbReference>
<dbReference type="PANTHER" id="PTHR35848:SF9">
    <property type="entry name" value="SLL1358 PROTEIN"/>
    <property type="match status" value="1"/>
</dbReference>
<dbReference type="Gene3D" id="2.60.120.10">
    <property type="entry name" value="Jelly Rolls"/>
    <property type="match status" value="1"/>
</dbReference>
<dbReference type="Pfam" id="PF07883">
    <property type="entry name" value="Cupin_2"/>
    <property type="match status" value="1"/>
</dbReference>
<name>A0A3Q8SD33_9BACL</name>
<accession>A0A3Q8SD33</accession>
<dbReference type="Proteomes" id="UP000273145">
    <property type="component" value="Chromosome"/>
</dbReference>
<keyword evidence="1" id="KW-0479">Metal-binding</keyword>
<dbReference type="EMBL" id="CP034248">
    <property type="protein sequence ID" value="AZK47883.1"/>
    <property type="molecule type" value="Genomic_DNA"/>
</dbReference>